<dbReference type="AlphaFoldDB" id="A0A5D2LVI7"/>
<dbReference type="EMBL" id="CM017624">
    <property type="protein sequence ID" value="TYH83068.1"/>
    <property type="molecule type" value="Genomic_DNA"/>
</dbReference>
<organism evidence="1 2">
    <name type="scientific">Gossypium tomentosum</name>
    <name type="common">Hawaiian cotton</name>
    <name type="synonym">Gossypium sandvicense</name>
    <dbReference type="NCBI Taxonomy" id="34277"/>
    <lineage>
        <taxon>Eukaryota</taxon>
        <taxon>Viridiplantae</taxon>
        <taxon>Streptophyta</taxon>
        <taxon>Embryophyta</taxon>
        <taxon>Tracheophyta</taxon>
        <taxon>Spermatophyta</taxon>
        <taxon>Magnoliopsida</taxon>
        <taxon>eudicotyledons</taxon>
        <taxon>Gunneridae</taxon>
        <taxon>Pentapetalae</taxon>
        <taxon>rosids</taxon>
        <taxon>malvids</taxon>
        <taxon>Malvales</taxon>
        <taxon>Malvaceae</taxon>
        <taxon>Malvoideae</taxon>
        <taxon>Gossypium</taxon>
    </lineage>
</organism>
<protein>
    <submittedName>
        <fullName evidence="1">Uncharacterized protein</fullName>
    </submittedName>
</protein>
<dbReference type="Proteomes" id="UP000322667">
    <property type="component" value="Chromosome D02"/>
</dbReference>
<evidence type="ECO:0000313" key="2">
    <source>
        <dbReference type="Proteomes" id="UP000322667"/>
    </source>
</evidence>
<reference evidence="1 2" key="1">
    <citation type="submission" date="2019-07" db="EMBL/GenBank/DDBJ databases">
        <title>WGS assembly of Gossypium tomentosum.</title>
        <authorList>
            <person name="Chen Z.J."/>
            <person name="Sreedasyam A."/>
            <person name="Ando A."/>
            <person name="Song Q."/>
            <person name="De L."/>
            <person name="Hulse-Kemp A."/>
            <person name="Ding M."/>
            <person name="Ye W."/>
            <person name="Kirkbride R."/>
            <person name="Jenkins J."/>
            <person name="Plott C."/>
            <person name="Lovell J."/>
            <person name="Lin Y.-M."/>
            <person name="Vaughn R."/>
            <person name="Liu B."/>
            <person name="Li W."/>
            <person name="Simpson S."/>
            <person name="Scheffler B."/>
            <person name="Saski C."/>
            <person name="Grover C."/>
            <person name="Hu G."/>
            <person name="Conover J."/>
            <person name="Carlson J."/>
            <person name="Shu S."/>
            <person name="Boston L."/>
            <person name="Williams M."/>
            <person name="Peterson D."/>
            <person name="Mcgee K."/>
            <person name="Jones D."/>
            <person name="Wendel J."/>
            <person name="Stelly D."/>
            <person name="Grimwood J."/>
            <person name="Schmutz J."/>
        </authorList>
    </citation>
    <scope>NUCLEOTIDE SEQUENCE [LARGE SCALE GENOMIC DNA]</scope>
    <source>
        <strain evidence="1">7179.01</strain>
    </source>
</reference>
<keyword evidence="2" id="KW-1185">Reference proteome</keyword>
<sequence length="99" mass="11563">MHCCYSILGKSIIHFLSNLFSKIHREVFSDASTIMGITLPSEVIGFGAFKKCFTFLSWNFIWKKVFLLLPRLETSTRELRMRIEYKSHSTPVQTQEKNT</sequence>
<gene>
    <name evidence="1" type="ORF">ES332_D02G106800v1</name>
</gene>
<proteinExistence type="predicted"/>
<accession>A0A5D2LVI7</accession>
<evidence type="ECO:0000313" key="1">
    <source>
        <dbReference type="EMBL" id="TYH83068.1"/>
    </source>
</evidence>
<name>A0A5D2LVI7_GOSTO</name>